<name>A0A7G6E662_THEFR</name>
<dbReference type="KEGG" id="tfr:BR63_15570"/>
<keyword evidence="3" id="KW-1185">Reference proteome</keyword>
<proteinExistence type="predicted"/>
<keyword evidence="1" id="KW-0812">Transmembrane</keyword>
<feature type="transmembrane region" description="Helical" evidence="1">
    <location>
        <begin position="64"/>
        <end position="85"/>
    </location>
</feature>
<protein>
    <submittedName>
        <fullName evidence="2">TIGR04086 family membrane protein</fullName>
    </submittedName>
</protein>
<evidence type="ECO:0000256" key="1">
    <source>
        <dbReference type="SAM" id="Phobius"/>
    </source>
</evidence>
<sequence length="165" mass="18552">MRRDLRFWRKIKQVPGSLQRFYEGPEYGLELKAVWLGFTTALGVWFCAVCLGLLWIMLKGAGSYWFGAYVYLVGLLGVFLGGLFAGSRVNKKGWLHGLWVGVLLGMLGIIVNLELAPQLLSLASMGRQLLVWSLWGLTGGYIGSLLLYWPQKKSISRKEKRPGAW</sequence>
<keyword evidence="1" id="KW-0472">Membrane</keyword>
<dbReference type="Proteomes" id="UP000515847">
    <property type="component" value="Chromosome"/>
</dbReference>
<dbReference type="RefSeq" id="WP_034425319.1">
    <property type="nucleotide sequence ID" value="NZ_CP045798.1"/>
</dbReference>
<organism evidence="2 3">
    <name type="scientific">Thermanaerosceptrum fracticalcis</name>
    <dbReference type="NCBI Taxonomy" id="1712410"/>
    <lineage>
        <taxon>Bacteria</taxon>
        <taxon>Bacillati</taxon>
        <taxon>Bacillota</taxon>
        <taxon>Clostridia</taxon>
        <taxon>Eubacteriales</taxon>
        <taxon>Peptococcaceae</taxon>
        <taxon>Thermanaerosceptrum</taxon>
    </lineage>
</organism>
<gene>
    <name evidence="2" type="ORF">BR63_15570</name>
</gene>
<feature type="transmembrane region" description="Helical" evidence="1">
    <location>
        <begin position="129"/>
        <end position="149"/>
    </location>
</feature>
<evidence type="ECO:0000313" key="3">
    <source>
        <dbReference type="Proteomes" id="UP000515847"/>
    </source>
</evidence>
<dbReference type="NCBIfam" id="TIGR04086">
    <property type="entry name" value="TIGR04086_membr"/>
    <property type="match status" value="1"/>
</dbReference>
<dbReference type="Pfam" id="PF12670">
    <property type="entry name" value="DUF3792"/>
    <property type="match status" value="1"/>
</dbReference>
<dbReference type="InterPro" id="IPR023804">
    <property type="entry name" value="DUF3792_TM"/>
</dbReference>
<dbReference type="EMBL" id="CP045798">
    <property type="protein sequence ID" value="QNB47566.1"/>
    <property type="molecule type" value="Genomic_DNA"/>
</dbReference>
<accession>A0A7G6E662</accession>
<evidence type="ECO:0000313" key="2">
    <source>
        <dbReference type="EMBL" id="QNB47566.1"/>
    </source>
</evidence>
<feature type="transmembrane region" description="Helical" evidence="1">
    <location>
        <begin position="97"/>
        <end position="117"/>
    </location>
</feature>
<dbReference type="AlphaFoldDB" id="A0A7G6E662"/>
<keyword evidence="1" id="KW-1133">Transmembrane helix</keyword>
<reference evidence="2 3" key="1">
    <citation type="journal article" date="2019" name="Front. Microbiol.">
        <title>Thermoanaerosceptrum fracticalcis gen. nov. sp. nov., a Novel Fumarate-Fermenting Microorganism From a Deep Fractured Carbonate Aquifer of the US Great Basin.</title>
        <authorList>
            <person name="Hamilton-Brehm S.D."/>
            <person name="Stewart L.E."/>
            <person name="Zavarin M."/>
            <person name="Caldwell M."/>
            <person name="Lawson P.A."/>
            <person name="Onstott T.C."/>
            <person name="Grzymski J."/>
            <person name="Neveux I."/>
            <person name="Lollar B.S."/>
            <person name="Russell C.E."/>
            <person name="Moser D.P."/>
        </authorList>
    </citation>
    <scope>NUCLEOTIDE SEQUENCE [LARGE SCALE GENOMIC DNA]</scope>
    <source>
        <strain evidence="2 3">DRI-13</strain>
    </source>
</reference>
<feature type="transmembrane region" description="Helical" evidence="1">
    <location>
        <begin position="33"/>
        <end position="58"/>
    </location>
</feature>